<dbReference type="EMBL" id="CAEZUP010000110">
    <property type="protein sequence ID" value="CAB4622109.1"/>
    <property type="molecule type" value="Genomic_DNA"/>
</dbReference>
<dbReference type="AlphaFoldDB" id="A0A6J6ICW0"/>
<reference evidence="1" key="1">
    <citation type="submission" date="2020-05" db="EMBL/GenBank/DDBJ databases">
        <authorList>
            <person name="Chiriac C."/>
            <person name="Salcher M."/>
            <person name="Ghai R."/>
            <person name="Kavagutti S V."/>
        </authorList>
    </citation>
    <scope>NUCLEOTIDE SEQUENCE</scope>
</reference>
<gene>
    <name evidence="1" type="ORF">UFOPK1835_01868</name>
</gene>
<name>A0A6J6ICW0_9ZZZZ</name>
<proteinExistence type="predicted"/>
<protein>
    <submittedName>
        <fullName evidence="1">Unannotated protein</fullName>
    </submittedName>
</protein>
<organism evidence="1">
    <name type="scientific">freshwater metagenome</name>
    <dbReference type="NCBI Taxonomy" id="449393"/>
    <lineage>
        <taxon>unclassified sequences</taxon>
        <taxon>metagenomes</taxon>
        <taxon>ecological metagenomes</taxon>
    </lineage>
</organism>
<sequence length="220" mass="24548">MQQKTARLVRHRIDNVLGNRDHAARGLCERDHEVRLRRPAIGKVGEKFAIGFEIDCSGHRALVDGHLSDNPLEVDFGRCAENRAFTVLDPEDPAFRPFDLELTAHHKLLVDKRHAGDEIPDDIVSGIADRARHLAGTNRESRDHRWLPKGQLRTACVEHPVGFVDERQRRVERDRTLHQGHDCRADHAGLRVGHRDGGAEDGDSVDASVCAVTGEIPDAS</sequence>
<accession>A0A6J6ICW0</accession>
<evidence type="ECO:0000313" key="1">
    <source>
        <dbReference type="EMBL" id="CAB4622109.1"/>
    </source>
</evidence>